<evidence type="ECO:0000313" key="4">
    <source>
        <dbReference type="EMBL" id="MDT0602866.1"/>
    </source>
</evidence>
<accession>A0ABU3A1M8</accession>
<proteinExistence type="predicted"/>
<dbReference type="Pfam" id="PF20157">
    <property type="entry name" value="Maf_flag10_N"/>
    <property type="match status" value="1"/>
</dbReference>
<dbReference type="Pfam" id="PF01973">
    <property type="entry name" value="MptE-like"/>
    <property type="match status" value="1"/>
</dbReference>
<evidence type="ECO:0000259" key="3">
    <source>
        <dbReference type="Pfam" id="PF20157"/>
    </source>
</evidence>
<gene>
    <name evidence="4" type="ORF">RM573_04610</name>
</gene>
<feature type="domain" description="6-hydroxymethylpterin diphosphokinase MptE-like" evidence="2">
    <location>
        <begin position="302"/>
        <end position="462"/>
    </location>
</feature>
<evidence type="ECO:0000256" key="1">
    <source>
        <dbReference type="SAM" id="Coils"/>
    </source>
</evidence>
<keyword evidence="1" id="KW-0175">Coiled coil</keyword>
<sequence>MSFSDDYNELLNSAEKNLEKLKKKHQLEQELVEKMQSKFDKNIIAFQKYYPDIAEKFKQDAPQNLPFFCAPSGDANILFGPDNAPLYSEDPVSQCKTQIDIEIANPKFSSLSFTLEDKENREDNFIHSKYLNQIHDVYLENKEKLEPLKQMPDHIGSMIVFGIGLGYHLDYLIEKITIGHLYLCEPSYELFYASLYTCDWSMILKTLDERNGYLHLHIGVSYEQFTTDYINEIKDKGSFNSVNAVLIQHYPSKELRQIIDRFCEEFHLVAIGWGFFDDGVISIAHDYANAKNNIPVLKRDVALPKKWQNTPAFVVANGPSLDATIETIKAYEKDAIIFSCGSVLPSLIAHNIIPDFHIELERTKLTFDYLNDLIDHEHMKQLNFLTLNIMHPDCPQLFKWTGIGFKPTESSTIIACDFINKNKDFVQMKFSNPAVANTGMSFACYMGFKDIYLFGVDNGYKDREHHHSKKSLYYTDDGKEKEAIGDIVRAGEIEVEGNFGEPILSTVFFNTSNFYEGKLLENFPQVNCYNCSDGAKIENTYPLRVDDILLAKSNADKSELVEYLKANVFIDREFSEEIYKNCIAVNMFDEICDNLVSYLDKEFDSRAEVLEQLMQQVRYLHSFAYTPYRHIFFMLEGSLTYIQTMFRLMLFDFADEKATLQCVHQSIEIFKTYMHEAKIKYANVLDEVDSHNYNVISMFKEKDTAE</sequence>
<feature type="coiled-coil region" evidence="1">
    <location>
        <begin position="4"/>
        <end position="38"/>
    </location>
</feature>
<dbReference type="Proteomes" id="UP001266357">
    <property type="component" value="Unassembled WGS sequence"/>
</dbReference>
<dbReference type="PANTHER" id="PTHR41786">
    <property type="entry name" value="MOTILITY ACCESSORY FACTOR MAF"/>
    <property type="match status" value="1"/>
</dbReference>
<protein>
    <submittedName>
        <fullName evidence="4">6-hydroxymethylpterin diphosphokinase MptE-like protein</fullName>
    </submittedName>
</protein>
<dbReference type="InterPro" id="IPR045376">
    <property type="entry name" value="Maf_N"/>
</dbReference>
<comment type="caution">
    <text evidence="4">The sequence shown here is derived from an EMBL/GenBank/DDBJ whole genome shotgun (WGS) entry which is preliminary data.</text>
</comment>
<dbReference type="RefSeq" id="WP_311577967.1">
    <property type="nucleotide sequence ID" value="NZ_JAVRIF010000002.1"/>
</dbReference>
<dbReference type="PANTHER" id="PTHR41786:SF1">
    <property type="entry name" value="6-HYDROXYMETHYLPTERIN DIPHOSPHOKINASE MPTE-LIKE DOMAIN-CONTAINING PROTEIN"/>
    <property type="match status" value="1"/>
</dbReference>
<reference evidence="4 5" key="1">
    <citation type="submission" date="2023-09" db="EMBL/GenBank/DDBJ databases">
        <authorList>
            <person name="Rey-Velasco X."/>
        </authorList>
    </citation>
    <scope>NUCLEOTIDE SEQUENCE [LARGE SCALE GENOMIC DNA]</scope>
    <source>
        <strain evidence="4 5">W431</strain>
    </source>
</reference>
<dbReference type="EMBL" id="JAVRIF010000002">
    <property type="protein sequence ID" value="MDT0602866.1"/>
    <property type="molecule type" value="Genomic_DNA"/>
</dbReference>
<dbReference type="Gene3D" id="3.90.1480.10">
    <property type="entry name" value="Alpha-2,3-sialyltransferase"/>
    <property type="match status" value="1"/>
</dbReference>
<evidence type="ECO:0000259" key="2">
    <source>
        <dbReference type="Pfam" id="PF01973"/>
    </source>
</evidence>
<organism evidence="4 5">
    <name type="scientific">Thalassotalea castellviae</name>
    <dbReference type="NCBI Taxonomy" id="3075612"/>
    <lineage>
        <taxon>Bacteria</taxon>
        <taxon>Pseudomonadati</taxon>
        <taxon>Pseudomonadota</taxon>
        <taxon>Gammaproteobacteria</taxon>
        <taxon>Alteromonadales</taxon>
        <taxon>Colwelliaceae</taxon>
        <taxon>Thalassotalea</taxon>
    </lineage>
</organism>
<dbReference type="InterPro" id="IPR002826">
    <property type="entry name" value="MptE-like"/>
</dbReference>
<name>A0ABU3A1M8_9GAMM</name>
<feature type="domain" description="Glycosyltransferase Maf N-terminal" evidence="3">
    <location>
        <begin position="38"/>
        <end position="270"/>
    </location>
</feature>
<evidence type="ECO:0000313" key="5">
    <source>
        <dbReference type="Proteomes" id="UP001266357"/>
    </source>
</evidence>
<keyword evidence="5" id="KW-1185">Reference proteome</keyword>